<feature type="transmembrane region" description="Helical" evidence="1">
    <location>
        <begin position="357"/>
        <end position="378"/>
    </location>
</feature>
<organism evidence="2 3">
    <name type="scientific">Arsenicibacter rosenii</name>
    <dbReference type="NCBI Taxonomy" id="1750698"/>
    <lineage>
        <taxon>Bacteria</taxon>
        <taxon>Pseudomonadati</taxon>
        <taxon>Bacteroidota</taxon>
        <taxon>Cytophagia</taxon>
        <taxon>Cytophagales</taxon>
        <taxon>Spirosomataceae</taxon>
        <taxon>Arsenicibacter</taxon>
    </lineage>
</organism>
<protein>
    <submittedName>
        <fullName evidence="2">Uncharacterized protein</fullName>
    </submittedName>
</protein>
<keyword evidence="1" id="KW-1133">Transmembrane helix</keyword>
<reference evidence="2 3" key="1">
    <citation type="submission" date="2016-10" db="EMBL/GenBank/DDBJ databases">
        <title>Arsenicibacter rosenii gen. nov., sp. nov., an efficient arsenic-methylating bacterium isolated from an arsenic-contaminated paddy soil.</title>
        <authorList>
            <person name="Huang K."/>
        </authorList>
    </citation>
    <scope>NUCLEOTIDE SEQUENCE [LARGE SCALE GENOMIC DNA]</scope>
    <source>
        <strain evidence="2 3">SM-1</strain>
    </source>
</reference>
<feature type="transmembrane region" description="Helical" evidence="1">
    <location>
        <begin position="415"/>
        <end position="433"/>
    </location>
</feature>
<feature type="transmembrane region" description="Helical" evidence="1">
    <location>
        <begin position="102"/>
        <end position="118"/>
    </location>
</feature>
<evidence type="ECO:0000313" key="3">
    <source>
        <dbReference type="Proteomes" id="UP000181790"/>
    </source>
</evidence>
<sequence>MFRLIQKLDLMRIVLGICMVVDGPPLITFLKETVHLAPNSQAFTAAFQGLGFVLMIPFTFLRRLYTPNILLFWMAIWFIILCIFYMFYFNGEPGFKGYATDLTYFAFSLVFILLLLNVPNDIIEVAIPVIILFTFISNLALLYAMVTDPTWSIGQRAAINYGTTDTGERMGNPHIFARNALMCVVACGVWAFRSQTGPLMRIATLFTGAFSIAILIMTQTRSSIVALAIVVGLFLFFNVRPAQIKSAIRGLRHPFSLITIFLMFFAFSMFVRKYNDVYGILYGYAVSFMERNLENVYALLGLQSSGAAYKAALDASAANRAVSANFFSNVVVGHMEMLIFGNGYKFLYLDVPVMEAWVNHGIPGLVLFGGMNILILYYCFRVMKNNPNPLSTFLAYFYILIFVQLFTNGRPYEQSFWYPLGLMIRFIGIESLFPVRLWNNPPSVDYNGYAVPSALSATDDETAAS</sequence>
<feature type="transmembrane region" description="Helical" evidence="1">
    <location>
        <begin position="125"/>
        <end position="146"/>
    </location>
</feature>
<name>A0A1S2VPU8_9BACT</name>
<evidence type="ECO:0000313" key="2">
    <source>
        <dbReference type="EMBL" id="OIN60774.1"/>
    </source>
</evidence>
<dbReference type="AlphaFoldDB" id="A0A1S2VPU8"/>
<accession>A0A1S2VPU8</accession>
<evidence type="ECO:0000256" key="1">
    <source>
        <dbReference type="SAM" id="Phobius"/>
    </source>
</evidence>
<feature type="transmembrane region" description="Helical" evidence="1">
    <location>
        <begin position="175"/>
        <end position="192"/>
    </location>
</feature>
<feature type="transmembrane region" description="Helical" evidence="1">
    <location>
        <begin position="12"/>
        <end position="30"/>
    </location>
</feature>
<feature type="transmembrane region" description="Helical" evidence="1">
    <location>
        <begin position="42"/>
        <end position="61"/>
    </location>
</feature>
<feature type="transmembrane region" description="Helical" evidence="1">
    <location>
        <begin position="68"/>
        <end position="90"/>
    </location>
</feature>
<comment type="caution">
    <text evidence="2">The sequence shown here is derived from an EMBL/GenBank/DDBJ whole genome shotgun (WGS) entry which is preliminary data.</text>
</comment>
<keyword evidence="1" id="KW-0812">Transmembrane</keyword>
<gene>
    <name evidence="2" type="ORF">BLX24_01350</name>
</gene>
<feature type="transmembrane region" description="Helical" evidence="1">
    <location>
        <begin position="199"/>
        <end position="217"/>
    </location>
</feature>
<dbReference type="Proteomes" id="UP000181790">
    <property type="component" value="Unassembled WGS sequence"/>
</dbReference>
<feature type="transmembrane region" description="Helical" evidence="1">
    <location>
        <begin position="251"/>
        <end position="271"/>
    </location>
</feature>
<keyword evidence="3" id="KW-1185">Reference proteome</keyword>
<feature type="transmembrane region" description="Helical" evidence="1">
    <location>
        <begin position="390"/>
        <end position="409"/>
    </location>
</feature>
<dbReference type="EMBL" id="MORL01000001">
    <property type="protein sequence ID" value="OIN60774.1"/>
    <property type="molecule type" value="Genomic_DNA"/>
</dbReference>
<proteinExistence type="predicted"/>
<feature type="transmembrane region" description="Helical" evidence="1">
    <location>
        <begin position="223"/>
        <end position="239"/>
    </location>
</feature>
<keyword evidence="1" id="KW-0472">Membrane</keyword>